<name>A0A327KKD4_9BRAD</name>
<organism evidence="1 2">
    <name type="scientific">Rhodoplanes elegans</name>
    <dbReference type="NCBI Taxonomy" id="29408"/>
    <lineage>
        <taxon>Bacteria</taxon>
        <taxon>Pseudomonadati</taxon>
        <taxon>Pseudomonadota</taxon>
        <taxon>Alphaproteobacteria</taxon>
        <taxon>Hyphomicrobiales</taxon>
        <taxon>Nitrobacteraceae</taxon>
        <taxon>Rhodoplanes</taxon>
    </lineage>
</organism>
<dbReference type="OrthoDB" id="9125124at2"/>
<accession>A0A327KKD4</accession>
<dbReference type="AlphaFoldDB" id="A0A327KKD4"/>
<keyword evidence="2" id="KW-1185">Reference proteome</keyword>
<comment type="caution">
    <text evidence="1">The sequence shown here is derived from an EMBL/GenBank/DDBJ whole genome shotgun (WGS) entry which is preliminary data.</text>
</comment>
<proteinExistence type="predicted"/>
<sequence length="280" mass="31847">MVTPYSLFLLIWRLYKAGEFHGEPVSKRAERPDEASFNYFRRQLLKDRYLRPDQDFEKAVYRVSDVPDGTAEEITALVNPFCYLSHLSAMQRYGLTTRAPEALTLSVPWAVDREQKESEDFGAPASPDEFRVRLFEAPLPKKVRGRLVSLHSTKRTPVVKPIRGSAARIASVGETFVQMLDRPELCGGMAHIVAVWDEHARTYAEDIISAVDRATEKIIKVRAGYLLQERLGIGDPRVEAWSQFAQRGGSRRLDPSRPYVNRYSEKWMISLNASNTSDSP</sequence>
<evidence type="ECO:0000313" key="1">
    <source>
        <dbReference type="EMBL" id="RAI39199.1"/>
    </source>
</evidence>
<dbReference type="EMBL" id="NPEU01000086">
    <property type="protein sequence ID" value="RAI39199.1"/>
    <property type="molecule type" value="Genomic_DNA"/>
</dbReference>
<reference evidence="1 2" key="1">
    <citation type="submission" date="2017-07" db="EMBL/GenBank/DDBJ databases">
        <title>Draft Genome Sequences of Select Purple Nonsulfur Bacteria.</title>
        <authorList>
            <person name="Lasarre B."/>
            <person name="Mckinlay J.B."/>
        </authorList>
    </citation>
    <scope>NUCLEOTIDE SEQUENCE [LARGE SCALE GENOMIC DNA]</scope>
    <source>
        <strain evidence="1 2">DSM 11907</strain>
    </source>
</reference>
<gene>
    <name evidence="1" type="ORF">CH338_10235</name>
</gene>
<protein>
    <recommendedName>
        <fullName evidence="3">AbiEi antitoxin C-terminal domain-containing protein</fullName>
    </recommendedName>
</protein>
<dbReference type="Proteomes" id="UP000248863">
    <property type="component" value="Unassembled WGS sequence"/>
</dbReference>
<evidence type="ECO:0008006" key="3">
    <source>
        <dbReference type="Google" id="ProtNLM"/>
    </source>
</evidence>
<evidence type="ECO:0000313" key="2">
    <source>
        <dbReference type="Proteomes" id="UP000248863"/>
    </source>
</evidence>
<dbReference type="RefSeq" id="WP_111357000.1">
    <property type="nucleotide sequence ID" value="NZ_NHSK01000004.1"/>
</dbReference>